<keyword evidence="1" id="KW-1133">Transmembrane helix</keyword>
<accession>A0ABT7SZM2</accession>
<dbReference type="PROSITE" id="PS51724">
    <property type="entry name" value="SPOR"/>
    <property type="match status" value="1"/>
</dbReference>
<dbReference type="InterPro" id="IPR007730">
    <property type="entry name" value="SPOR-like_dom"/>
</dbReference>
<dbReference type="Proteomes" id="UP001234343">
    <property type="component" value="Unassembled WGS sequence"/>
</dbReference>
<evidence type="ECO:0000313" key="4">
    <source>
        <dbReference type="Proteomes" id="UP001234343"/>
    </source>
</evidence>
<organism evidence="3 4">
    <name type="scientific">Alteromonas arenosi</name>
    <dbReference type="NCBI Taxonomy" id="3055817"/>
    <lineage>
        <taxon>Bacteria</taxon>
        <taxon>Pseudomonadati</taxon>
        <taxon>Pseudomonadota</taxon>
        <taxon>Gammaproteobacteria</taxon>
        <taxon>Alteromonadales</taxon>
        <taxon>Alteromonadaceae</taxon>
        <taxon>Alteromonas/Salinimonas group</taxon>
        <taxon>Alteromonas</taxon>
    </lineage>
</organism>
<proteinExistence type="predicted"/>
<feature type="domain" description="SPOR" evidence="2">
    <location>
        <begin position="362"/>
        <end position="441"/>
    </location>
</feature>
<reference evidence="3 4" key="1">
    <citation type="submission" date="2023-06" db="EMBL/GenBank/DDBJ databases">
        <title>Alteromonas sp. ASW11-36 isolated from intertidal sand.</title>
        <authorList>
            <person name="Li Y."/>
        </authorList>
    </citation>
    <scope>NUCLEOTIDE SEQUENCE [LARGE SCALE GENOMIC DNA]</scope>
    <source>
        <strain evidence="3 4">ASW11-36</strain>
    </source>
</reference>
<comment type="caution">
    <text evidence="3">The sequence shown here is derived from an EMBL/GenBank/DDBJ whole genome shotgun (WGS) entry which is preliminary data.</text>
</comment>
<evidence type="ECO:0000259" key="2">
    <source>
        <dbReference type="PROSITE" id="PS51724"/>
    </source>
</evidence>
<dbReference type="EMBL" id="JAUCBP010000011">
    <property type="protein sequence ID" value="MDM7861627.1"/>
    <property type="molecule type" value="Genomic_DNA"/>
</dbReference>
<dbReference type="InterPro" id="IPR036680">
    <property type="entry name" value="SPOR-like_sf"/>
</dbReference>
<protein>
    <recommendedName>
        <fullName evidence="2">SPOR domain-containing protein</fullName>
    </recommendedName>
</protein>
<gene>
    <name evidence="3" type="ORF">QTP81_13585</name>
</gene>
<keyword evidence="1" id="KW-0812">Transmembrane</keyword>
<dbReference type="Gene3D" id="3.30.70.1070">
    <property type="entry name" value="Sporulation related repeat"/>
    <property type="match status" value="1"/>
</dbReference>
<evidence type="ECO:0000256" key="1">
    <source>
        <dbReference type="SAM" id="Phobius"/>
    </source>
</evidence>
<evidence type="ECO:0000313" key="3">
    <source>
        <dbReference type="EMBL" id="MDM7861627.1"/>
    </source>
</evidence>
<keyword evidence="4" id="KW-1185">Reference proteome</keyword>
<keyword evidence="1" id="KW-0472">Membrane</keyword>
<sequence>MNAVQSELHHRLNQMVNYSSQLIFVSSDGIGQQQRTLESFLADQDELTEVAFIAARPSLPITQYRRQICQQLLGQVAGSFVRPLNELLESLNHHDGPVLIGITQAQLLPNAFLQELWQLVLQSRFAANKQHLNIVLFGETQWAEQAQKWLPAKNTATPLLLSSETVLAPRSELDALIAQKRRAFHQRLAKRTATPENDIESVPLLRKPWFILCLIACFFACFSALLAWQYPQQMAKLLGIEEAPLAPVSEIVEVQSATPERRIDSVDETPVTEQTSVTEQLLVQTWENDSSESPQASQALEQTLNESEPVAELLIASEAETVVIVEPTVTANDTSMQALVVPPLSETEAETAITQQLQQFQVPENNAFVIQLVGVSSYDLAVRFARDNNLMDSVWVYETQLGEQPWFVIVYANYYTTLDIARDAIAELPNYNQLSAPFVKSINQIARELQR</sequence>
<dbReference type="RefSeq" id="WP_289366264.1">
    <property type="nucleotide sequence ID" value="NZ_JAUCBP010000011.1"/>
</dbReference>
<name>A0ABT7SZM2_9ALTE</name>
<feature type="transmembrane region" description="Helical" evidence="1">
    <location>
        <begin position="209"/>
        <end position="228"/>
    </location>
</feature>